<dbReference type="Proteomes" id="UP000005237">
    <property type="component" value="Unassembled WGS sequence"/>
</dbReference>
<evidence type="ECO:0000313" key="1">
    <source>
        <dbReference type="EnsemblMetazoa" id="CJA35738.1"/>
    </source>
</evidence>
<organism evidence="1 2">
    <name type="scientific">Caenorhabditis japonica</name>
    <dbReference type="NCBI Taxonomy" id="281687"/>
    <lineage>
        <taxon>Eukaryota</taxon>
        <taxon>Metazoa</taxon>
        <taxon>Ecdysozoa</taxon>
        <taxon>Nematoda</taxon>
        <taxon>Chromadorea</taxon>
        <taxon>Rhabditida</taxon>
        <taxon>Rhabditina</taxon>
        <taxon>Rhabditomorpha</taxon>
        <taxon>Rhabditoidea</taxon>
        <taxon>Rhabditidae</taxon>
        <taxon>Peloderinae</taxon>
        <taxon>Caenorhabditis</taxon>
    </lineage>
</organism>
<name>A0A8R1EIQ1_CAEJA</name>
<sequence length="159" mass="18026">MCAAVVLHVNPRGTPPSTHLRLPGARHSVRHRKLCLDQLVQPVHPQPLHLCLLTIHHGHPPGPQTAATDSPRRLHNRRNRAILTPFYPTALLFCAHIHRFHVNVLFPSAERRRELAGYWNEHFAFHCVDVHIVGSFGLVVSVQSFDGYGLLFDSRRDAE</sequence>
<protein>
    <submittedName>
        <fullName evidence="1">Uncharacterized protein</fullName>
    </submittedName>
</protein>
<reference evidence="1" key="2">
    <citation type="submission" date="2022-06" db="UniProtKB">
        <authorList>
            <consortium name="EnsemblMetazoa"/>
        </authorList>
    </citation>
    <scope>IDENTIFICATION</scope>
    <source>
        <strain evidence="1">DF5081</strain>
    </source>
</reference>
<dbReference type="EnsemblMetazoa" id="CJA35738.1">
    <property type="protein sequence ID" value="CJA35738.1"/>
    <property type="gene ID" value="WBGene00211585"/>
</dbReference>
<proteinExistence type="predicted"/>
<evidence type="ECO:0000313" key="2">
    <source>
        <dbReference type="Proteomes" id="UP000005237"/>
    </source>
</evidence>
<dbReference type="AlphaFoldDB" id="A0A8R1EIQ1"/>
<keyword evidence="2" id="KW-1185">Reference proteome</keyword>
<reference evidence="2" key="1">
    <citation type="submission" date="2010-08" db="EMBL/GenBank/DDBJ databases">
        <authorList>
            <consortium name="Caenorhabditis japonica Sequencing Consortium"/>
            <person name="Wilson R.K."/>
        </authorList>
    </citation>
    <scope>NUCLEOTIDE SEQUENCE [LARGE SCALE GENOMIC DNA]</scope>
    <source>
        <strain evidence="2">DF5081</strain>
    </source>
</reference>
<accession>A0A8R1EIQ1</accession>